<dbReference type="Pfam" id="PF00512">
    <property type="entry name" value="HisKA"/>
    <property type="match status" value="1"/>
</dbReference>
<evidence type="ECO:0000256" key="3">
    <source>
        <dbReference type="ARBA" id="ARBA00012438"/>
    </source>
</evidence>
<keyword evidence="5" id="KW-0808">Transferase</keyword>
<dbReference type="Gene3D" id="1.10.287.130">
    <property type="match status" value="1"/>
</dbReference>
<evidence type="ECO:0000256" key="6">
    <source>
        <dbReference type="ARBA" id="ARBA00022692"/>
    </source>
</evidence>
<dbReference type="InterPro" id="IPR036890">
    <property type="entry name" value="HATPase_C_sf"/>
</dbReference>
<keyword evidence="14" id="KW-0614">Plasmid</keyword>
<evidence type="ECO:0000256" key="2">
    <source>
        <dbReference type="ARBA" id="ARBA00004370"/>
    </source>
</evidence>
<evidence type="ECO:0000313" key="14">
    <source>
        <dbReference type="EMBL" id="QDL94260.1"/>
    </source>
</evidence>
<keyword evidence="6 11" id="KW-0812">Transmembrane</keyword>
<dbReference type="InterPro" id="IPR003661">
    <property type="entry name" value="HisK_dim/P_dom"/>
</dbReference>
<dbReference type="SMART" id="SM00388">
    <property type="entry name" value="HisKA"/>
    <property type="match status" value="1"/>
</dbReference>
<dbReference type="InterPro" id="IPR003660">
    <property type="entry name" value="HAMP_dom"/>
</dbReference>
<dbReference type="InterPro" id="IPR036097">
    <property type="entry name" value="HisK_dim/P_sf"/>
</dbReference>
<accession>A0A5B8G2W0</accession>
<dbReference type="InterPro" id="IPR050428">
    <property type="entry name" value="TCS_sensor_his_kinase"/>
</dbReference>
<dbReference type="SUPFAM" id="SSF47384">
    <property type="entry name" value="Homodimeric domain of signal transducing histidine kinase"/>
    <property type="match status" value="1"/>
</dbReference>
<dbReference type="OrthoDB" id="913606at2"/>
<feature type="domain" description="Histidine kinase" evidence="12">
    <location>
        <begin position="229"/>
        <end position="441"/>
    </location>
</feature>
<evidence type="ECO:0000256" key="10">
    <source>
        <dbReference type="ARBA" id="ARBA00023136"/>
    </source>
</evidence>
<dbReference type="AlphaFoldDB" id="A0A5B8G2W0"/>
<evidence type="ECO:0000259" key="13">
    <source>
        <dbReference type="PROSITE" id="PS50885"/>
    </source>
</evidence>
<dbReference type="PANTHER" id="PTHR45436:SF1">
    <property type="entry name" value="SENSOR PROTEIN QSEC"/>
    <property type="match status" value="1"/>
</dbReference>
<dbReference type="PANTHER" id="PTHR45436">
    <property type="entry name" value="SENSOR HISTIDINE KINASE YKOH"/>
    <property type="match status" value="1"/>
</dbReference>
<evidence type="ECO:0000256" key="11">
    <source>
        <dbReference type="SAM" id="Phobius"/>
    </source>
</evidence>
<evidence type="ECO:0000256" key="5">
    <source>
        <dbReference type="ARBA" id="ARBA00022679"/>
    </source>
</evidence>
<dbReference type="PROSITE" id="PS50885">
    <property type="entry name" value="HAMP"/>
    <property type="match status" value="1"/>
</dbReference>
<geneLocation type="plasmid" evidence="15">
    <name>pd4m1a</name>
</geneLocation>
<dbReference type="Gene3D" id="6.10.340.10">
    <property type="match status" value="1"/>
</dbReference>
<dbReference type="PROSITE" id="PS50109">
    <property type="entry name" value="HIS_KIN"/>
    <property type="match status" value="1"/>
</dbReference>
<keyword evidence="7" id="KW-0418">Kinase</keyword>
<dbReference type="GO" id="GO:0005886">
    <property type="term" value="C:plasma membrane"/>
    <property type="evidence" value="ECO:0007669"/>
    <property type="project" value="TreeGrafter"/>
</dbReference>
<proteinExistence type="predicted"/>
<dbReference type="Proteomes" id="UP000305888">
    <property type="component" value="Plasmid pD4M1A"/>
</dbReference>
<keyword evidence="9" id="KW-0902">Two-component regulatory system</keyword>
<dbReference type="InterPro" id="IPR013727">
    <property type="entry name" value="2CSK_N"/>
</dbReference>
<evidence type="ECO:0000259" key="12">
    <source>
        <dbReference type="PROSITE" id="PS50109"/>
    </source>
</evidence>
<dbReference type="KEGG" id="ppru:FDP22_18045"/>
<reference evidence="14 15" key="1">
    <citation type="submission" date="2019-06" db="EMBL/GenBank/DDBJ databases">
        <title>Genome sequence of Rhodobacteraceae bacterium D4M1.</title>
        <authorList>
            <person name="Cao J."/>
        </authorList>
    </citation>
    <scope>NUCLEOTIDE SEQUENCE [LARGE SCALE GENOMIC DNA]</scope>
    <source>
        <strain evidence="14 15">D4M1</strain>
        <plasmid evidence="15">pd4m1a</plasmid>
    </source>
</reference>
<evidence type="ECO:0000256" key="4">
    <source>
        <dbReference type="ARBA" id="ARBA00022553"/>
    </source>
</evidence>
<organism evidence="14 15">
    <name type="scientific">Paroceanicella profunda</name>
    <dbReference type="NCBI Taxonomy" id="2579971"/>
    <lineage>
        <taxon>Bacteria</taxon>
        <taxon>Pseudomonadati</taxon>
        <taxon>Pseudomonadota</taxon>
        <taxon>Alphaproteobacteria</taxon>
        <taxon>Rhodobacterales</taxon>
        <taxon>Paracoccaceae</taxon>
        <taxon>Paroceanicella</taxon>
    </lineage>
</organism>
<dbReference type="InterPro" id="IPR004358">
    <property type="entry name" value="Sig_transdc_His_kin-like_C"/>
</dbReference>
<sequence>MALILSGGGVMVTFAALAYGRDAAHEAFDRLLVGAANQIAAAIRIQDGTVIVDIPVPAFELMALAPEDRVAWRVVGPDGATLTGYDEVARPPRAEADTVFYNGEFRGERARYVSVRRRFAERAFSGTIDVIIGHTMRARDALAWDITSKALLVLGVAGVLMVGLAIFAIRSALRPLRRIEDALSRRDPRDLTPLKVDLPRETAIIVTAINRFMARLDDQVRGMRSLIADASHQVRTPVAALRALAELAAEEEDPEKMRAVVARIRDRAVGLSRLTNQLLNHALIIHRAEAEPTGLTDLRTVAIRTAEESDHDLFSSGADLALDLPEDPVWVQGDALSLTEACKNLVNNAFRHGILPVTLRVSAAAPGTATIGVRDRGAGPPEDHWRDAGARFSRAAGVTPDGAGLGLAIVHAVARAHSGRLAFARGAEGGFEAALVLPAVPGPPEAGA</sequence>
<dbReference type="InterPro" id="IPR003594">
    <property type="entry name" value="HATPase_dom"/>
</dbReference>
<dbReference type="Gene3D" id="3.30.565.10">
    <property type="entry name" value="Histidine kinase-like ATPase, C-terminal domain"/>
    <property type="match status" value="1"/>
</dbReference>
<dbReference type="EC" id="2.7.13.3" evidence="3"/>
<keyword evidence="8 11" id="KW-1133">Transmembrane helix</keyword>
<gene>
    <name evidence="14" type="ORF">FDP22_18045</name>
</gene>
<dbReference type="SUPFAM" id="SSF55874">
    <property type="entry name" value="ATPase domain of HSP90 chaperone/DNA topoisomerase II/histidine kinase"/>
    <property type="match status" value="1"/>
</dbReference>
<dbReference type="CDD" id="cd00082">
    <property type="entry name" value="HisKA"/>
    <property type="match status" value="1"/>
</dbReference>
<dbReference type="EMBL" id="CP040819">
    <property type="protein sequence ID" value="QDL94260.1"/>
    <property type="molecule type" value="Genomic_DNA"/>
</dbReference>
<evidence type="ECO:0000256" key="1">
    <source>
        <dbReference type="ARBA" id="ARBA00000085"/>
    </source>
</evidence>
<dbReference type="Pfam" id="PF02518">
    <property type="entry name" value="HATPase_c"/>
    <property type="match status" value="1"/>
</dbReference>
<feature type="transmembrane region" description="Helical" evidence="11">
    <location>
        <begin position="150"/>
        <end position="169"/>
    </location>
</feature>
<keyword evidence="15" id="KW-1185">Reference proteome</keyword>
<evidence type="ECO:0000256" key="9">
    <source>
        <dbReference type="ARBA" id="ARBA00023012"/>
    </source>
</evidence>
<dbReference type="GO" id="GO:0000155">
    <property type="term" value="F:phosphorelay sensor kinase activity"/>
    <property type="evidence" value="ECO:0007669"/>
    <property type="project" value="InterPro"/>
</dbReference>
<dbReference type="Pfam" id="PF08521">
    <property type="entry name" value="2CSK_N"/>
    <property type="match status" value="1"/>
</dbReference>
<comment type="catalytic activity">
    <reaction evidence="1">
        <text>ATP + protein L-histidine = ADP + protein N-phospho-L-histidine.</text>
        <dbReference type="EC" id="2.7.13.3"/>
    </reaction>
</comment>
<protein>
    <recommendedName>
        <fullName evidence="3">histidine kinase</fullName>
        <ecNumber evidence="3">2.7.13.3</ecNumber>
    </recommendedName>
</protein>
<dbReference type="SMART" id="SM00387">
    <property type="entry name" value="HATPase_c"/>
    <property type="match status" value="1"/>
</dbReference>
<keyword evidence="10 11" id="KW-0472">Membrane</keyword>
<feature type="domain" description="HAMP" evidence="13">
    <location>
        <begin position="170"/>
        <end position="221"/>
    </location>
</feature>
<dbReference type="PRINTS" id="PR00344">
    <property type="entry name" value="BCTRLSENSOR"/>
</dbReference>
<dbReference type="InterPro" id="IPR005467">
    <property type="entry name" value="His_kinase_dom"/>
</dbReference>
<keyword evidence="4" id="KW-0597">Phosphoprotein</keyword>
<evidence type="ECO:0000256" key="7">
    <source>
        <dbReference type="ARBA" id="ARBA00022777"/>
    </source>
</evidence>
<evidence type="ECO:0000313" key="15">
    <source>
        <dbReference type="Proteomes" id="UP000305888"/>
    </source>
</evidence>
<comment type="subcellular location">
    <subcellularLocation>
        <location evidence="2">Membrane</location>
    </subcellularLocation>
</comment>
<evidence type="ECO:0000256" key="8">
    <source>
        <dbReference type="ARBA" id="ARBA00022989"/>
    </source>
</evidence>
<name>A0A5B8G2W0_9RHOB</name>